<keyword evidence="3" id="KW-0808">Transferase</keyword>
<dbReference type="AlphaFoldDB" id="A0A6J5CX37"/>
<dbReference type="InterPro" id="IPR001296">
    <property type="entry name" value="Glyco_trans_1"/>
</dbReference>
<evidence type="ECO:0000259" key="1">
    <source>
        <dbReference type="Pfam" id="PF00534"/>
    </source>
</evidence>
<dbReference type="SUPFAM" id="SSF53756">
    <property type="entry name" value="UDP-Glycosyltransferase/glycogen phosphorylase"/>
    <property type="match status" value="1"/>
</dbReference>
<dbReference type="Proteomes" id="UP000494255">
    <property type="component" value="Unassembled WGS sequence"/>
</dbReference>
<keyword evidence="3" id="KW-0328">Glycosyltransferase</keyword>
<dbReference type="GO" id="GO:0102710">
    <property type="term" value="F:D-inositol-3-phosphate glycosyltransferase activity"/>
    <property type="evidence" value="ECO:0007669"/>
    <property type="project" value="UniProtKB-EC"/>
</dbReference>
<dbReference type="InterPro" id="IPR028098">
    <property type="entry name" value="Glyco_trans_4-like_N"/>
</dbReference>
<dbReference type="EMBL" id="CADIKC010000022">
    <property type="protein sequence ID" value="CAB3745466.1"/>
    <property type="molecule type" value="Genomic_DNA"/>
</dbReference>
<accession>A0A6J5CX37</accession>
<dbReference type="Pfam" id="PF00534">
    <property type="entry name" value="Glycos_transf_1"/>
    <property type="match status" value="1"/>
</dbReference>
<gene>
    <name evidence="3" type="primary">mshA_17</name>
    <name evidence="3" type="ORF">LMG24238_07603</name>
</gene>
<dbReference type="RefSeq" id="WP_175054957.1">
    <property type="nucleotide sequence ID" value="NZ_CADIKC010000022.1"/>
</dbReference>
<dbReference type="InterPro" id="IPR050194">
    <property type="entry name" value="Glycosyltransferase_grp1"/>
</dbReference>
<organism evidence="3 4">
    <name type="scientific">Paraburkholderia sediminicola</name>
    <dbReference type="NCBI Taxonomy" id="458836"/>
    <lineage>
        <taxon>Bacteria</taxon>
        <taxon>Pseudomonadati</taxon>
        <taxon>Pseudomonadota</taxon>
        <taxon>Betaproteobacteria</taxon>
        <taxon>Burkholderiales</taxon>
        <taxon>Burkholderiaceae</taxon>
        <taxon>Paraburkholderia</taxon>
    </lineage>
</organism>
<proteinExistence type="predicted"/>
<keyword evidence="4" id="KW-1185">Reference proteome</keyword>
<dbReference type="PANTHER" id="PTHR45947:SF3">
    <property type="entry name" value="SULFOQUINOVOSYL TRANSFERASE SQD2"/>
    <property type="match status" value="1"/>
</dbReference>
<dbReference type="GeneID" id="97046145"/>
<evidence type="ECO:0000313" key="4">
    <source>
        <dbReference type="Proteomes" id="UP000494255"/>
    </source>
</evidence>
<reference evidence="3 4" key="1">
    <citation type="submission" date="2020-04" db="EMBL/GenBank/DDBJ databases">
        <authorList>
            <person name="De Canck E."/>
        </authorList>
    </citation>
    <scope>NUCLEOTIDE SEQUENCE [LARGE SCALE GENOMIC DNA]</scope>
    <source>
        <strain evidence="3 4">LMG 24238</strain>
    </source>
</reference>
<feature type="domain" description="Glycosyltransferase subfamily 4-like N-terminal" evidence="2">
    <location>
        <begin position="15"/>
        <end position="178"/>
    </location>
</feature>
<dbReference type="EC" id="2.4.1.250" evidence="3"/>
<dbReference type="PANTHER" id="PTHR45947">
    <property type="entry name" value="SULFOQUINOVOSYL TRANSFERASE SQD2"/>
    <property type="match status" value="1"/>
</dbReference>
<dbReference type="Pfam" id="PF13579">
    <property type="entry name" value="Glyco_trans_4_4"/>
    <property type="match status" value="1"/>
</dbReference>
<name>A0A6J5CX37_9BURK</name>
<evidence type="ECO:0000313" key="3">
    <source>
        <dbReference type="EMBL" id="CAB3745466.1"/>
    </source>
</evidence>
<dbReference type="Gene3D" id="3.40.50.2000">
    <property type="entry name" value="Glycogen Phosphorylase B"/>
    <property type="match status" value="2"/>
</dbReference>
<feature type="domain" description="Glycosyl transferase family 1" evidence="1">
    <location>
        <begin position="202"/>
        <end position="358"/>
    </location>
</feature>
<sequence>MKILHLLASVDPRAGGPVEGVRRSGAAMQDAGHEIEVATCDAPSDTYLASFPFPVHAFGPVNSRYSYSAQLAPWLAANAKRFDAVIVHGLWQYHGFAAWKALRQSDVPYYVYAHGMLDPWFKQAYPLKHLKKWLYWPWAEYRVLRDARAVIFTTEEERTRARQSFWLYRAHERIVPYGTTVPPLDAAALREAFLQAVPGLRGKRIVLFLGRVHAKKGCDLLIDAFARIAGRDPSLHLMIAGPDETGWVASLRAQAQAAGIVHRLSLPGMLQGDLKWGAFHASDVFVLPSHQENFGVAVAEALGCGLPALISDKVNVWREIEADGAGMVAADTVDGTEQNLVRWLELDDAARAAMRAQAVHTFEARFRIETMVSALTALLETKGSIGETRENTLSTLREATTQPSQ</sequence>
<evidence type="ECO:0000259" key="2">
    <source>
        <dbReference type="Pfam" id="PF13579"/>
    </source>
</evidence>
<protein>
    <submittedName>
        <fullName evidence="3">D-inositol-3-phosphate glycosyltransferase</fullName>
        <ecNumber evidence="3">2.4.1.250</ecNumber>
    </submittedName>
</protein>